<evidence type="ECO:0000313" key="2">
    <source>
        <dbReference type="Proteomes" id="UP001215280"/>
    </source>
</evidence>
<proteinExistence type="predicted"/>
<dbReference type="Proteomes" id="UP001215280">
    <property type="component" value="Unassembled WGS sequence"/>
</dbReference>
<dbReference type="AlphaFoldDB" id="A0AAD7IVU3"/>
<organism evidence="1 2">
    <name type="scientific">Mycena maculata</name>
    <dbReference type="NCBI Taxonomy" id="230809"/>
    <lineage>
        <taxon>Eukaryota</taxon>
        <taxon>Fungi</taxon>
        <taxon>Dikarya</taxon>
        <taxon>Basidiomycota</taxon>
        <taxon>Agaricomycotina</taxon>
        <taxon>Agaricomycetes</taxon>
        <taxon>Agaricomycetidae</taxon>
        <taxon>Agaricales</taxon>
        <taxon>Marasmiineae</taxon>
        <taxon>Mycenaceae</taxon>
        <taxon>Mycena</taxon>
    </lineage>
</organism>
<keyword evidence="2" id="KW-1185">Reference proteome</keyword>
<name>A0AAD7IVU3_9AGAR</name>
<accession>A0AAD7IVU3</accession>
<dbReference type="EMBL" id="JARJLG010000082">
    <property type="protein sequence ID" value="KAJ7750395.1"/>
    <property type="molecule type" value="Genomic_DNA"/>
</dbReference>
<evidence type="ECO:0000313" key="1">
    <source>
        <dbReference type="EMBL" id="KAJ7750395.1"/>
    </source>
</evidence>
<reference evidence="1" key="1">
    <citation type="submission" date="2023-03" db="EMBL/GenBank/DDBJ databases">
        <title>Massive genome expansion in bonnet fungi (Mycena s.s.) driven by repeated elements and novel gene families across ecological guilds.</title>
        <authorList>
            <consortium name="Lawrence Berkeley National Laboratory"/>
            <person name="Harder C.B."/>
            <person name="Miyauchi S."/>
            <person name="Viragh M."/>
            <person name="Kuo A."/>
            <person name="Thoen E."/>
            <person name="Andreopoulos B."/>
            <person name="Lu D."/>
            <person name="Skrede I."/>
            <person name="Drula E."/>
            <person name="Henrissat B."/>
            <person name="Morin E."/>
            <person name="Kohler A."/>
            <person name="Barry K."/>
            <person name="LaButti K."/>
            <person name="Morin E."/>
            <person name="Salamov A."/>
            <person name="Lipzen A."/>
            <person name="Mereny Z."/>
            <person name="Hegedus B."/>
            <person name="Baldrian P."/>
            <person name="Stursova M."/>
            <person name="Weitz H."/>
            <person name="Taylor A."/>
            <person name="Grigoriev I.V."/>
            <person name="Nagy L.G."/>
            <person name="Martin F."/>
            <person name="Kauserud H."/>
        </authorList>
    </citation>
    <scope>NUCLEOTIDE SEQUENCE</scope>
    <source>
        <strain evidence="1">CBHHK188m</strain>
    </source>
</reference>
<comment type="caution">
    <text evidence="1">The sequence shown here is derived from an EMBL/GenBank/DDBJ whole genome shotgun (WGS) entry which is preliminary data.</text>
</comment>
<gene>
    <name evidence="1" type="ORF">DFH07DRAFT_775095</name>
</gene>
<protein>
    <submittedName>
        <fullName evidence="1">Uncharacterized protein</fullName>
    </submittedName>
</protein>
<sequence length="178" mass="19596">MGDALQNTSLPENLAGILDITYNPTSSSPLPFTPFPKRPRPSQLKERLAPLFDAQGAGDLTPAVVRAVSATWDAYTEGSVAPTDFFRAPIGPAKRPGILGPAEAIHAMLLLHNKNPDKLLSKEEEEEEEEEEERLPHVVLQRTWRVLYEPVGEQRPTDRDMTVAFFQATAPTVIVTVA</sequence>